<feature type="compositionally biased region" description="Basic and acidic residues" evidence="1">
    <location>
        <begin position="40"/>
        <end position="56"/>
    </location>
</feature>
<organism evidence="3 4">
    <name type="scientific">Aliidiomarina iranensis</name>
    <dbReference type="NCBI Taxonomy" id="1434071"/>
    <lineage>
        <taxon>Bacteria</taxon>
        <taxon>Pseudomonadati</taxon>
        <taxon>Pseudomonadota</taxon>
        <taxon>Gammaproteobacteria</taxon>
        <taxon>Alteromonadales</taxon>
        <taxon>Idiomarinaceae</taxon>
        <taxon>Aliidiomarina</taxon>
    </lineage>
</organism>
<keyword evidence="4" id="KW-1185">Reference proteome</keyword>
<proteinExistence type="predicted"/>
<dbReference type="OrthoDB" id="6398477at2"/>
<evidence type="ECO:0000313" key="4">
    <source>
        <dbReference type="Proteomes" id="UP000288395"/>
    </source>
</evidence>
<name>A0A432W1R6_9GAMM</name>
<dbReference type="Proteomes" id="UP000288395">
    <property type="component" value="Unassembled WGS sequence"/>
</dbReference>
<keyword evidence="2" id="KW-1133">Transmembrane helix</keyword>
<feature type="transmembrane region" description="Helical" evidence="2">
    <location>
        <begin position="6"/>
        <end position="23"/>
    </location>
</feature>
<keyword evidence="2" id="KW-0472">Membrane</keyword>
<feature type="compositionally biased region" description="Basic and acidic residues" evidence="1">
    <location>
        <begin position="84"/>
        <end position="108"/>
    </location>
</feature>
<feature type="region of interest" description="Disordered" evidence="1">
    <location>
        <begin position="28"/>
        <end position="142"/>
    </location>
</feature>
<keyword evidence="2" id="KW-0812">Transmembrane</keyword>
<reference evidence="4" key="1">
    <citation type="journal article" date="2018" name="Front. Microbiol.">
        <title>Genome-Based Analysis Reveals the Taxonomy and Diversity of the Family Idiomarinaceae.</title>
        <authorList>
            <person name="Liu Y."/>
            <person name="Lai Q."/>
            <person name="Shao Z."/>
        </authorList>
    </citation>
    <scope>NUCLEOTIDE SEQUENCE [LARGE SCALE GENOMIC DNA]</scope>
    <source>
        <strain evidence="4">GBPy7</strain>
    </source>
</reference>
<evidence type="ECO:0000313" key="3">
    <source>
        <dbReference type="EMBL" id="RUO23161.1"/>
    </source>
</evidence>
<accession>A0A432W1R6</accession>
<dbReference type="EMBL" id="PIPJ01000001">
    <property type="protein sequence ID" value="RUO23161.1"/>
    <property type="molecule type" value="Genomic_DNA"/>
</dbReference>
<gene>
    <name evidence="3" type="ORF">CWE08_00455</name>
</gene>
<protein>
    <submittedName>
        <fullName evidence="3">Uncharacterized protein</fullName>
    </submittedName>
</protein>
<evidence type="ECO:0000256" key="1">
    <source>
        <dbReference type="SAM" id="MobiDB-lite"/>
    </source>
</evidence>
<evidence type="ECO:0000256" key="2">
    <source>
        <dbReference type="SAM" id="Phobius"/>
    </source>
</evidence>
<comment type="caution">
    <text evidence="3">The sequence shown here is derived from an EMBL/GenBank/DDBJ whole genome shotgun (WGS) entry which is preliminary data.</text>
</comment>
<dbReference type="AlphaFoldDB" id="A0A432W1R6"/>
<sequence length="254" mass="27837">MAQNLFLLIIVVIVIVFLARRLLKMNASGHAQADTTAAKEQTEASEKEAEIKRESARLANEAKSATEDAVEAGKDAVESGTEAVKSKASEAKSAVKETAKEAPAKDVDPVIDSGNKSQPSPIGAELPDELSEPVAELERTQEPLARHRLYQQITENSYKNRNDAGWRQISKTYSQQHIAEFSEIVKPLKKANGGSLPQVLTFQNYATLLAEDGHYSEAIAVCEKALEFGLDDKTKTGFSGRIERIRKQEKKATQ</sequence>
<dbReference type="RefSeq" id="WP_126764701.1">
    <property type="nucleotide sequence ID" value="NZ_PIPJ01000001.1"/>
</dbReference>